<reference evidence="4" key="1">
    <citation type="journal article" date="2019" name="Int. J. Syst. Evol. Microbiol.">
        <title>The Global Catalogue of Microorganisms (GCM) 10K type strain sequencing project: providing services to taxonomists for standard genome sequencing and annotation.</title>
        <authorList>
            <consortium name="The Broad Institute Genomics Platform"/>
            <consortium name="The Broad Institute Genome Sequencing Center for Infectious Disease"/>
            <person name="Wu L."/>
            <person name="Ma J."/>
        </authorList>
    </citation>
    <scope>NUCLEOTIDE SEQUENCE [LARGE SCALE GENOMIC DNA]</scope>
    <source>
        <strain evidence="4">KCTC 52232</strain>
    </source>
</reference>
<dbReference type="Gene3D" id="1.20.120.450">
    <property type="entry name" value="dinb family like domain"/>
    <property type="match status" value="1"/>
</dbReference>
<evidence type="ECO:0000256" key="1">
    <source>
        <dbReference type="ARBA" id="ARBA00008635"/>
    </source>
</evidence>
<dbReference type="Proteomes" id="UP001597601">
    <property type="component" value="Unassembled WGS sequence"/>
</dbReference>
<accession>A0ABW5XTJ3</accession>
<evidence type="ECO:0000256" key="2">
    <source>
        <dbReference type="ARBA" id="ARBA00022723"/>
    </source>
</evidence>
<dbReference type="InterPro" id="IPR034660">
    <property type="entry name" value="DinB/YfiT-like"/>
</dbReference>
<dbReference type="Pfam" id="PF05163">
    <property type="entry name" value="DinB"/>
    <property type="match status" value="1"/>
</dbReference>
<keyword evidence="2" id="KW-0479">Metal-binding</keyword>
<evidence type="ECO:0000313" key="3">
    <source>
        <dbReference type="EMBL" id="MFD2866024.1"/>
    </source>
</evidence>
<proteinExistence type="inferred from homology"/>
<dbReference type="EMBL" id="JBHUON010000020">
    <property type="protein sequence ID" value="MFD2866024.1"/>
    <property type="molecule type" value="Genomic_DNA"/>
</dbReference>
<keyword evidence="4" id="KW-1185">Reference proteome</keyword>
<protein>
    <submittedName>
        <fullName evidence="3">DinB family protein</fullName>
    </submittedName>
</protein>
<comment type="caution">
    <text evidence="3">The sequence shown here is derived from an EMBL/GenBank/DDBJ whole genome shotgun (WGS) entry which is preliminary data.</text>
</comment>
<comment type="similarity">
    <text evidence="1">Belongs to the DinB family.</text>
</comment>
<gene>
    <name evidence="3" type="ORF">ACFSYC_15095</name>
</gene>
<name>A0ABW5XTJ3_9SPHI</name>
<dbReference type="InterPro" id="IPR007837">
    <property type="entry name" value="DinB"/>
</dbReference>
<dbReference type="SUPFAM" id="SSF109854">
    <property type="entry name" value="DinB/YfiT-like putative metalloenzymes"/>
    <property type="match status" value="1"/>
</dbReference>
<organism evidence="3 4">
    <name type="scientific">Mucilaginibacter antarcticus</name>
    <dbReference type="NCBI Taxonomy" id="1855725"/>
    <lineage>
        <taxon>Bacteria</taxon>
        <taxon>Pseudomonadati</taxon>
        <taxon>Bacteroidota</taxon>
        <taxon>Sphingobacteriia</taxon>
        <taxon>Sphingobacteriales</taxon>
        <taxon>Sphingobacteriaceae</taxon>
        <taxon>Mucilaginibacter</taxon>
    </lineage>
</organism>
<dbReference type="RefSeq" id="WP_377129303.1">
    <property type="nucleotide sequence ID" value="NZ_JBHUHN010000001.1"/>
</dbReference>
<sequence length="171" mass="19265">MSTIIKLLLKEIEKEAQATRNMLNIVPADKYDWRPHPKSMSLMQLTNHIAELPAWISMAFTTDGLDFAANPYESTTLTNTGDILEMFENNYADGRAHLENASEADLEKPWVLRSGEQILADMNKYETVRVSIAQTIHHRAQLGVFLRLLNVAIPGTYGPSADELEQMQAYA</sequence>
<evidence type="ECO:0000313" key="4">
    <source>
        <dbReference type="Proteomes" id="UP001597601"/>
    </source>
</evidence>